<dbReference type="EMBL" id="FMWP01000087">
    <property type="protein sequence ID" value="SCZ95749.1"/>
    <property type="molecule type" value="Genomic_DNA"/>
</dbReference>
<dbReference type="Proteomes" id="UP000249723">
    <property type="component" value="Unassembled WGS sequence"/>
</dbReference>
<evidence type="ECO:0000256" key="1">
    <source>
        <dbReference type="ARBA" id="ARBA00004604"/>
    </source>
</evidence>
<dbReference type="GO" id="GO:0003924">
    <property type="term" value="F:GTPase activity"/>
    <property type="evidence" value="ECO:0007669"/>
    <property type="project" value="TreeGrafter"/>
</dbReference>
<dbReference type="Pfam" id="PF08142">
    <property type="entry name" value="AARP2CN"/>
    <property type="match status" value="1"/>
</dbReference>
<name>A0A2X0KPF6_9BASI</name>
<proteinExistence type="inferred from homology"/>
<feature type="region of interest" description="Disordered" evidence="5">
    <location>
        <begin position="400"/>
        <end position="435"/>
    </location>
</feature>
<keyword evidence="8" id="KW-1185">Reference proteome</keyword>
<dbReference type="GO" id="GO:0000479">
    <property type="term" value="P:endonucleolytic cleavage of tricistronic rRNA transcript (SSU-rRNA, 5.8S rRNA, LSU-rRNA)"/>
    <property type="evidence" value="ECO:0007669"/>
    <property type="project" value="TreeGrafter"/>
</dbReference>
<dbReference type="SMART" id="SM01362">
    <property type="entry name" value="DUF663"/>
    <property type="match status" value="1"/>
</dbReference>
<evidence type="ECO:0000313" key="7">
    <source>
        <dbReference type="EMBL" id="SCZ95749.1"/>
    </source>
</evidence>
<feature type="domain" description="Bms1-type G" evidence="6">
    <location>
        <begin position="98"/>
        <end position="261"/>
    </location>
</feature>
<evidence type="ECO:0000313" key="8">
    <source>
        <dbReference type="Proteomes" id="UP000249723"/>
    </source>
</evidence>
<protein>
    <submittedName>
        <fullName evidence="7">BZ3500_MvSof-1268-A1-R1_Chr8-1g09772 protein</fullName>
    </submittedName>
</protein>
<feature type="compositionally biased region" description="Acidic residues" evidence="5">
    <location>
        <begin position="474"/>
        <end position="494"/>
    </location>
</feature>
<dbReference type="PROSITE" id="PS51714">
    <property type="entry name" value="G_BMS1"/>
    <property type="match status" value="1"/>
</dbReference>
<gene>
    <name evidence="7" type="ORF">BZ3500_MVSOF-1268-A1-R1_CHR8-1G09772</name>
</gene>
<comment type="similarity">
    <text evidence="4">Belongs to the TRAFAC class translation factor GTPase superfamily. Bms1-like GTPase family. TSR1 subfamily.</text>
</comment>
<dbReference type="InterPro" id="IPR030387">
    <property type="entry name" value="G_Bms1/Tsr1_dom"/>
</dbReference>
<dbReference type="Pfam" id="PF04950">
    <property type="entry name" value="RIBIOP_C"/>
    <property type="match status" value="1"/>
</dbReference>
<keyword evidence="2" id="KW-0690">Ribosome biogenesis</keyword>
<feature type="region of interest" description="Disordered" evidence="5">
    <location>
        <begin position="1"/>
        <end position="82"/>
    </location>
</feature>
<organism evidence="7 8">
    <name type="scientific">Microbotryum saponariae</name>
    <dbReference type="NCBI Taxonomy" id="289078"/>
    <lineage>
        <taxon>Eukaryota</taxon>
        <taxon>Fungi</taxon>
        <taxon>Dikarya</taxon>
        <taxon>Basidiomycota</taxon>
        <taxon>Pucciniomycotina</taxon>
        <taxon>Microbotryomycetes</taxon>
        <taxon>Microbotryales</taxon>
        <taxon>Microbotryaceae</taxon>
        <taxon>Microbotryum</taxon>
    </lineage>
</organism>
<dbReference type="PANTHER" id="PTHR12858">
    <property type="entry name" value="RIBOSOME BIOGENESIS PROTEIN"/>
    <property type="match status" value="1"/>
</dbReference>
<dbReference type="GO" id="GO:0034511">
    <property type="term" value="F:U3 snoRNA binding"/>
    <property type="evidence" value="ECO:0007669"/>
    <property type="project" value="TreeGrafter"/>
</dbReference>
<feature type="region of interest" description="Disordered" evidence="5">
    <location>
        <begin position="337"/>
        <end position="388"/>
    </location>
</feature>
<dbReference type="GO" id="GO:0000462">
    <property type="term" value="P:maturation of SSU-rRNA from tricistronic rRNA transcript (SSU-rRNA, 5.8S rRNA, LSU-rRNA)"/>
    <property type="evidence" value="ECO:0007669"/>
    <property type="project" value="TreeGrafter"/>
</dbReference>
<evidence type="ECO:0000259" key="6">
    <source>
        <dbReference type="PROSITE" id="PS51714"/>
    </source>
</evidence>
<dbReference type="InterPro" id="IPR012948">
    <property type="entry name" value="AARP2CN"/>
</dbReference>
<dbReference type="PANTHER" id="PTHR12858:SF1">
    <property type="entry name" value="PRE-RRNA-PROCESSING PROTEIN TSR1 HOMOLOG"/>
    <property type="match status" value="1"/>
</dbReference>
<evidence type="ECO:0000256" key="3">
    <source>
        <dbReference type="ARBA" id="ARBA00023242"/>
    </source>
</evidence>
<dbReference type="GO" id="GO:0005730">
    <property type="term" value="C:nucleolus"/>
    <property type="evidence" value="ECO:0007669"/>
    <property type="project" value="UniProtKB-SubCell"/>
</dbReference>
<evidence type="ECO:0000256" key="2">
    <source>
        <dbReference type="ARBA" id="ARBA00022517"/>
    </source>
</evidence>
<sequence length="862" mass="95681">MGVSPHQTTEHHHRASLKQSNKSFKSKHSTKSALKDAAKGRTHRPSSSSSSHKTGKTNANLSASQHKLNRRNHAKQVQDKKRHALDATAQLFVGPDRAQRIVAVVPMSEDVDPLAIVELLAATINVEVHGQDGYRSLDVVKFHNQSLRFLLLPAASEASSLFPILDGCSAADFVILGLSSSIEVNEQGETMLRCLTATGVASVLGVTPDLPKESQLMTSTTRTSLTSFLNHFFPTIEKVADLSSASEATTIVRGLCEKVPKGVKWREARPRILAESVQFEKGSSGLNGDAEMGGIEADEHVGTLVIEGTVRGARLDANRLVHLQGFGDFQVEKILAAPSTRRPRKSNAADSMDLSGAGPSELSVPQDDDADSLVSTNVPDNEELGLAEQTWPTEEDLASAPAAIHSTSSRVGESDMLPPARKGTTPRLRKVPKGTSAYQAAWIIEESDEEDEGAMQDDEDEIGEEQEIIDMNEPEGQEEDEGNPDFVDNSDFDDTASQSVAPYADLSPEQEEAQLAQYLANRAQERASQNKDDMDFPDEMDTPLHISARERFARYRGLKSFRTSKWDPYEELPVEYSRCFMFEDFKRIARKMEMKAQLDGVEATSCAQAGTRVILRIKNVPRAVFESYSALRPFVVYGLLKHEHKYSVMHFTVQRNTEYLEPVRSKDSLVLQLGPRRFVINPIFSAHTLSNGGKGTNNVHKFERFLRHGIDSHIATAYLPITFGNVPALLLRVPSQTSSGSDELSSNTHLIGTGSLLSADPTRITAKRIILTGHPFKVHKKTATIRYLFFNRTDVEYFKPIQLRTKRGRTGYIREPLGTHGYFKASPETPGFSFRFQMDQICLTLYKRCYPKWTTQYYKAIE</sequence>
<feature type="compositionally biased region" description="Polar residues" evidence="5">
    <location>
        <begin position="56"/>
        <end position="66"/>
    </location>
</feature>
<dbReference type="Pfam" id="PF22298">
    <property type="entry name" value="Tsr1_G-like"/>
    <property type="match status" value="1"/>
</dbReference>
<dbReference type="SMART" id="SM00785">
    <property type="entry name" value="AARP2CN"/>
    <property type="match status" value="1"/>
</dbReference>
<dbReference type="STRING" id="289078.A0A2X0KPF6"/>
<dbReference type="AlphaFoldDB" id="A0A2X0KPF6"/>
<dbReference type="InterPro" id="IPR039761">
    <property type="entry name" value="Bms1/Tsr1"/>
</dbReference>
<feature type="region of interest" description="Disordered" evidence="5">
    <location>
        <begin position="474"/>
        <end position="496"/>
    </location>
</feature>
<dbReference type="InterPro" id="IPR007034">
    <property type="entry name" value="BMS1_TSR1_C"/>
</dbReference>
<dbReference type="GO" id="GO:0005525">
    <property type="term" value="F:GTP binding"/>
    <property type="evidence" value="ECO:0007669"/>
    <property type="project" value="TreeGrafter"/>
</dbReference>
<evidence type="ECO:0000256" key="5">
    <source>
        <dbReference type="SAM" id="MobiDB-lite"/>
    </source>
</evidence>
<comment type="subcellular location">
    <subcellularLocation>
        <location evidence="1">Nucleus</location>
        <location evidence="1">Nucleolus</location>
    </subcellularLocation>
</comment>
<accession>A0A2X0KPF6</accession>
<reference evidence="8" key="1">
    <citation type="submission" date="2016-10" db="EMBL/GenBank/DDBJ databases">
        <authorList>
            <person name="Jeantristanb JTB J.-T."/>
            <person name="Ricardo R."/>
        </authorList>
    </citation>
    <scope>NUCLEOTIDE SEQUENCE [LARGE SCALE GENOMIC DNA]</scope>
</reference>
<dbReference type="GO" id="GO:0030688">
    <property type="term" value="C:preribosome, small subunit precursor"/>
    <property type="evidence" value="ECO:0007669"/>
    <property type="project" value="TreeGrafter"/>
</dbReference>
<evidence type="ECO:0000256" key="4">
    <source>
        <dbReference type="ARBA" id="ARBA00038288"/>
    </source>
</evidence>
<keyword evidence="3" id="KW-0539">Nucleus</keyword>